<dbReference type="InterPro" id="IPR009000">
    <property type="entry name" value="Transl_B-barrel_sf"/>
</dbReference>
<dbReference type="AlphaFoldDB" id="A0A158JTB1"/>
<dbReference type="OrthoDB" id="9812949at2"/>
<accession>A0A158JTB1</accession>
<keyword evidence="1" id="KW-0436">Ligase</keyword>
<proteinExistence type="predicted"/>
<gene>
    <name evidence="1" type="primary">alaS</name>
    <name evidence="1" type="ORF">AWB69_08720</name>
</gene>
<dbReference type="Proteomes" id="UP000054683">
    <property type="component" value="Unassembled WGS sequence"/>
</dbReference>
<reference evidence="1 2" key="1">
    <citation type="submission" date="2016-01" db="EMBL/GenBank/DDBJ databases">
        <authorList>
            <person name="Oliw E.H."/>
        </authorList>
    </citation>
    <scope>NUCLEOTIDE SEQUENCE [LARGE SCALE GENOMIC DNA]</scope>
    <source>
        <strain evidence="1">LMG 27134</strain>
    </source>
</reference>
<organism evidence="1 2">
    <name type="scientific">Caballeronia udeis</name>
    <dbReference type="NCBI Taxonomy" id="1232866"/>
    <lineage>
        <taxon>Bacteria</taxon>
        <taxon>Pseudomonadati</taxon>
        <taxon>Pseudomonadota</taxon>
        <taxon>Betaproteobacteria</taxon>
        <taxon>Burkholderiales</taxon>
        <taxon>Burkholderiaceae</taxon>
        <taxon>Caballeronia</taxon>
    </lineage>
</organism>
<evidence type="ECO:0000313" key="2">
    <source>
        <dbReference type="Proteomes" id="UP000054683"/>
    </source>
</evidence>
<sequence>MTRRLYLHRDDLDMNVDVVGGTRTPDSNFDVVLSATLFYPQGGGQPSDVGTIGEANVIRVIQVGDMYIRTVQYASIACAWGRPAGCKIAAPRPSWPTTRALLSLIALPGEARTCRKGEAEDAEPAWIATRHAACEFGR</sequence>
<dbReference type="RefSeq" id="WP_062092749.1">
    <property type="nucleotide sequence ID" value="NZ_FCOK02000117.1"/>
</dbReference>
<protein>
    <submittedName>
        <fullName evidence="1">Alanine--tRNA ligase</fullName>
    </submittedName>
</protein>
<dbReference type="Gene3D" id="2.40.30.130">
    <property type="match status" value="1"/>
</dbReference>
<dbReference type="EMBL" id="FCOK02000117">
    <property type="protein sequence ID" value="SAL71915.1"/>
    <property type="molecule type" value="Genomic_DNA"/>
</dbReference>
<dbReference type="GO" id="GO:0016874">
    <property type="term" value="F:ligase activity"/>
    <property type="evidence" value="ECO:0007669"/>
    <property type="project" value="UniProtKB-KW"/>
</dbReference>
<dbReference type="SUPFAM" id="SSF50447">
    <property type="entry name" value="Translation proteins"/>
    <property type="match status" value="1"/>
</dbReference>
<name>A0A158JTB1_9BURK</name>
<evidence type="ECO:0000313" key="1">
    <source>
        <dbReference type="EMBL" id="SAL71915.1"/>
    </source>
</evidence>